<protein>
    <submittedName>
        <fullName evidence="2">Protein of uncharacterized function (DUF3343)</fullName>
    </submittedName>
</protein>
<gene>
    <name evidence="2" type="ORF">ERS852471_02359</name>
</gene>
<name>A0A174I0K1_9CLOT</name>
<proteinExistence type="predicted"/>
<dbReference type="Proteomes" id="UP000095594">
    <property type="component" value="Unassembled WGS sequence"/>
</dbReference>
<dbReference type="EMBL" id="CYZX01000016">
    <property type="protein sequence ID" value="CUO80713.1"/>
    <property type="molecule type" value="Genomic_DNA"/>
</dbReference>
<evidence type="ECO:0000313" key="2">
    <source>
        <dbReference type="EMBL" id="CUO80713.1"/>
    </source>
</evidence>
<dbReference type="AlphaFoldDB" id="A0A174I0K1"/>
<reference evidence="2 3" key="1">
    <citation type="submission" date="2015-09" db="EMBL/GenBank/DDBJ databases">
        <authorList>
            <consortium name="Pathogen Informatics"/>
        </authorList>
    </citation>
    <scope>NUCLEOTIDE SEQUENCE [LARGE SCALE GENOMIC DNA]</scope>
    <source>
        <strain evidence="2 3">2789STDY5834856</strain>
    </source>
</reference>
<dbReference type="InterPro" id="IPR021778">
    <property type="entry name" value="Se/S_carrier-like"/>
</dbReference>
<sequence length="79" mass="9252">MKYYIIVFKNTHTAMSGEKKLKEIGMNFRIMPTPTTITQSCGICIRLEDEESVNRIINEEVIEFKAIYKRDNGCYELIK</sequence>
<feature type="domain" description="Putative Se/S carrier protein-like" evidence="1">
    <location>
        <begin position="3"/>
        <end position="69"/>
    </location>
</feature>
<evidence type="ECO:0000313" key="3">
    <source>
        <dbReference type="Proteomes" id="UP000095594"/>
    </source>
</evidence>
<organism evidence="2 3">
    <name type="scientific">Clostridium disporicum</name>
    <dbReference type="NCBI Taxonomy" id="84024"/>
    <lineage>
        <taxon>Bacteria</taxon>
        <taxon>Bacillati</taxon>
        <taxon>Bacillota</taxon>
        <taxon>Clostridia</taxon>
        <taxon>Eubacteriales</taxon>
        <taxon>Clostridiaceae</taxon>
        <taxon>Clostridium</taxon>
    </lineage>
</organism>
<accession>A0A174I0K1</accession>
<evidence type="ECO:0000259" key="1">
    <source>
        <dbReference type="Pfam" id="PF11823"/>
    </source>
</evidence>
<dbReference type="Pfam" id="PF11823">
    <property type="entry name" value="Se_S_carrier"/>
    <property type="match status" value="1"/>
</dbReference>
<dbReference type="RefSeq" id="WP_055266786.1">
    <property type="nucleotide sequence ID" value="NZ_CABIXQ010000016.1"/>
</dbReference>
<dbReference type="OrthoDB" id="3192849at2"/>